<keyword evidence="1" id="KW-0175">Coiled coil</keyword>
<proteinExistence type="predicted"/>
<gene>
    <name evidence="2" type="ORF">JIN84_18325</name>
</gene>
<protein>
    <submittedName>
        <fullName evidence="2">Uncharacterized protein</fullName>
    </submittedName>
</protein>
<name>A0A934VD23_9BACT</name>
<dbReference type="AlphaFoldDB" id="A0A934VD23"/>
<dbReference type="RefSeq" id="WP_200352519.1">
    <property type="nucleotide sequence ID" value="NZ_BAABHZ010000001.1"/>
</dbReference>
<evidence type="ECO:0000256" key="1">
    <source>
        <dbReference type="SAM" id="Coils"/>
    </source>
</evidence>
<reference evidence="2" key="1">
    <citation type="submission" date="2021-01" db="EMBL/GenBank/DDBJ databases">
        <title>Modified the classification status of verrucomicrobia.</title>
        <authorList>
            <person name="Feng X."/>
        </authorList>
    </citation>
    <scope>NUCLEOTIDE SEQUENCE</scope>
    <source>
        <strain evidence="2">JCM 18052</strain>
    </source>
</reference>
<sequence length="167" mass="18577">MKFNPENPSQLAEKILEAENKLHNLELEIAEIGLPAGQELLRRLNALKVEENALKRNFEESVRRGEPDSVRLEKIEALLAHIEREEDSMEHDAHFLHQAAPSSMALAVEASVQVADLLSRGVKKVIGNHHPLGESVFVNHTHDNLASQYGVEDHDHPEKASRPPGAS</sequence>
<accession>A0A934VD23</accession>
<dbReference type="Proteomes" id="UP000600139">
    <property type="component" value="Unassembled WGS sequence"/>
</dbReference>
<comment type="caution">
    <text evidence="2">The sequence shown here is derived from an EMBL/GenBank/DDBJ whole genome shotgun (WGS) entry which is preliminary data.</text>
</comment>
<feature type="coiled-coil region" evidence="1">
    <location>
        <begin position="37"/>
        <end position="92"/>
    </location>
</feature>
<organism evidence="2 3">
    <name type="scientific">Luteolibacter yonseiensis</name>
    <dbReference type="NCBI Taxonomy" id="1144680"/>
    <lineage>
        <taxon>Bacteria</taxon>
        <taxon>Pseudomonadati</taxon>
        <taxon>Verrucomicrobiota</taxon>
        <taxon>Verrucomicrobiia</taxon>
        <taxon>Verrucomicrobiales</taxon>
        <taxon>Verrucomicrobiaceae</taxon>
        <taxon>Luteolibacter</taxon>
    </lineage>
</organism>
<evidence type="ECO:0000313" key="2">
    <source>
        <dbReference type="EMBL" id="MBK1817581.1"/>
    </source>
</evidence>
<keyword evidence="3" id="KW-1185">Reference proteome</keyword>
<evidence type="ECO:0000313" key="3">
    <source>
        <dbReference type="Proteomes" id="UP000600139"/>
    </source>
</evidence>
<dbReference type="EMBL" id="JAENIK010000012">
    <property type="protein sequence ID" value="MBK1817581.1"/>
    <property type="molecule type" value="Genomic_DNA"/>
</dbReference>